<proteinExistence type="predicted"/>
<sequence>MMTLPCSSSCIDAASGSPSANRAIIVSRTIFCAEYSKELAVLDNNEGSS</sequence>
<protein>
    <submittedName>
        <fullName evidence="1">Uncharacterized protein</fullName>
    </submittedName>
</protein>
<organism evidence="1">
    <name type="scientific">Anguilla anguilla</name>
    <name type="common">European freshwater eel</name>
    <name type="synonym">Muraena anguilla</name>
    <dbReference type="NCBI Taxonomy" id="7936"/>
    <lineage>
        <taxon>Eukaryota</taxon>
        <taxon>Metazoa</taxon>
        <taxon>Chordata</taxon>
        <taxon>Craniata</taxon>
        <taxon>Vertebrata</taxon>
        <taxon>Euteleostomi</taxon>
        <taxon>Actinopterygii</taxon>
        <taxon>Neopterygii</taxon>
        <taxon>Teleostei</taxon>
        <taxon>Anguilliformes</taxon>
        <taxon>Anguillidae</taxon>
        <taxon>Anguilla</taxon>
    </lineage>
</organism>
<dbReference type="EMBL" id="GBXM01023513">
    <property type="protein sequence ID" value="JAH85064.1"/>
    <property type="molecule type" value="Transcribed_RNA"/>
</dbReference>
<reference evidence="1" key="2">
    <citation type="journal article" date="2015" name="Fish Shellfish Immunol.">
        <title>Early steps in the European eel (Anguilla anguilla)-Vibrio vulnificus interaction in the gills: Role of the RtxA13 toxin.</title>
        <authorList>
            <person name="Callol A."/>
            <person name="Pajuelo D."/>
            <person name="Ebbesson L."/>
            <person name="Teles M."/>
            <person name="MacKenzie S."/>
            <person name="Amaro C."/>
        </authorList>
    </citation>
    <scope>NUCLEOTIDE SEQUENCE</scope>
</reference>
<dbReference type="AlphaFoldDB" id="A0A0E9W3W2"/>
<name>A0A0E9W3W2_ANGAN</name>
<evidence type="ECO:0000313" key="1">
    <source>
        <dbReference type="EMBL" id="JAH85064.1"/>
    </source>
</evidence>
<accession>A0A0E9W3W2</accession>
<reference evidence="1" key="1">
    <citation type="submission" date="2014-11" db="EMBL/GenBank/DDBJ databases">
        <authorList>
            <person name="Amaro Gonzalez C."/>
        </authorList>
    </citation>
    <scope>NUCLEOTIDE SEQUENCE</scope>
</reference>